<gene>
    <name evidence="1" type="ORF">K431DRAFT_236703</name>
</gene>
<dbReference type="OrthoDB" id="5392716at2759"/>
<evidence type="ECO:0000313" key="1">
    <source>
        <dbReference type="EMBL" id="KAF2715860.1"/>
    </source>
</evidence>
<keyword evidence="2" id="KW-1185">Reference proteome</keyword>
<evidence type="ECO:0000313" key="2">
    <source>
        <dbReference type="Proteomes" id="UP000799441"/>
    </source>
</evidence>
<accession>A0A9P4UKF0</accession>
<reference evidence="1" key="1">
    <citation type="journal article" date="2020" name="Stud. Mycol.">
        <title>101 Dothideomycetes genomes: a test case for predicting lifestyles and emergence of pathogens.</title>
        <authorList>
            <person name="Haridas S."/>
            <person name="Albert R."/>
            <person name="Binder M."/>
            <person name="Bloem J."/>
            <person name="Labutti K."/>
            <person name="Salamov A."/>
            <person name="Andreopoulos B."/>
            <person name="Baker S."/>
            <person name="Barry K."/>
            <person name="Bills G."/>
            <person name="Bluhm B."/>
            <person name="Cannon C."/>
            <person name="Castanera R."/>
            <person name="Culley D."/>
            <person name="Daum C."/>
            <person name="Ezra D."/>
            <person name="Gonzalez J."/>
            <person name="Henrissat B."/>
            <person name="Kuo A."/>
            <person name="Liang C."/>
            <person name="Lipzen A."/>
            <person name="Lutzoni F."/>
            <person name="Magnuson J."/>
            <person name="Mondo S."/>
            <person name="Nolan M."/>
            <person name="Ohm R."/>
            <person name="Pangilinan J."/>
            <person name="Park H.-J."/>
            <person name="Ramirez L."/>
            <person name="Alfaro M."/>
            <person name="Sun H."/>
            <person name="Tritt A."/>
            <person name="Yoshinaga Y."/>
            <person name="Zwiers L.-H."/>
            <person name="Turgeon B."/>
            <person name="Goodwin S."/>
            <person name="Spatafora J."/>
            <person name="Crous P."/>
            <person name="Grigoriev I."/>
        </authorList>
    </citation>
    <scope>NUCLEOTIDE SEQUENCE</scope>
    <source>
        <strain evidence="1">CBS 116435</strain>
    </source>
</reference>
<proteinExistence type="predicted"/>
<protein>
    <submittedName>
        <fullName evidence="1">Uncharacterized protein</fullName>
    </submittedName>
</protein>
<name>A0A9P4UKF0_9PEZI</name>
<sequence>IYVGITSRTAVLVLEQYILTLVEGRVLLNIICSNYSAKTLIATNVYYVIS</sequence>
<dbReference type="Proteomes" id="UP000799441">
    <property type="component" value="Unassembled WGS sequence"/>
</dbReference>
<feature type="non-terminal residue" evidence="1">
    <location>
        <position position="1"/>
    </location>
</feature>
<organism evidence="1 2">
    <name type="scientific">Polychaeton citri CBS 116435</name>
    <dbReference type="NCBI Taxonomy" id="1314669"/>
    <lineage>
        <taxon>Eukaryota</taxon>
        <taxon>Fungi</taxon>
        <taxon>Dikarya</taxon>
        <taxon>Ascomycota</taxon>
        <taxon>Pezizomycotina</taxon>
        <taxon>Dothideomycetes</taxon>
        <taxon>Dothideomycetidae</taxon>
        <taxon>Capnodiales</taxon>
        <taxon>Capnodiaceae</taxon>
        <taxon>Polychaeton</taxon>
    </lineage>
</organism>
<comment type="caution">
    <text evidence="1">The sequence shown here is derived from an EMBL/GenBank/DDBJ whole genome shotgun (WGS) entry which is preliminary data.</text>
</comment>
<dbReference type="AlphaFoldDB" id="A0A9P4UKF0"/>
<dbReference type="EMBL" id="MU003952">
    <property type="protein sequence ID" value="KAF2715860.1"/>
    <property type="molecule type" value="Genomic_DNA"/>
</dbReference>